<name>A0A2A9P1D3_9AGAR</name>
<dbReference type="Proteomes" id="UP000242287">
    <property type="component" value="Unassembled WGS sequence"/>
</dbReference>
<keyword evidence="2" id="KW-1185">Reference proteome</keyword>
<dbReference type="OrthoDB" id="2524554at2759"/>
<sequence length="470" mass="51075">EENFAKHTLFVLDVGRRFIKFSVIGLFILGTTAATAYECLHQYVEHVELAPEADRDICRWEWHLANEHWTGDPLRGGTDPSLGFKGRHIVRAAWMAYNWGVGYSTAVVNSGTTHKEGLPGPGGIRVIDAALQRTEDFLRSAVTIAQNKGITGSGNPHTLTDLLICHASVLERLGQSFQSEAKSQYERAWSGLSANGLNAAHVALKLGNINSRLGDAEMALAWWSRAILLSCGRQCQANENSTGVPALSDKAPSSPLAQRTLMSTFVSLSAFYATSGQLSNAQEVEESALNLIRSIQPPESLASATPAQALHALYLLHRSSLLSIHLAEVLHARKQPGINSIQWLTAAAESSERVAYALTGQPLDGFHKRGSETQAWKTTLLATYSKSRTMKKVAEGLLRDASRTAAEAWNLMGVLHEAREGPKSSKALQCYERAVEWAGTASSDSTAQEAASGTLEADWNVILSNYNRLK</sequence>
<organism evidence="1 2">
    <name type="scientific">Amanita thiersii Skay4041</name>
    <dbReference type="NCBI Taxonomy" id="703135"/>
    <lineage>
        <taxon>Eukaryota</taxon>
        <taxon>Fungi</taxon>
        <taxon>Dikarya</taxon>
        <taxon>Basidiomycota</taxon>
        <taxon>Agaricomycotina</taxon>
        <taxon>Agaricomycetes</taxon>
        <taxon>Agaricomycetidae</taxon>
        <taxon>Agaricales</taxon>
        <taxon>Pluteineae</taxon>
        <taxon>Amanitaceae</taxon>
        <taxon>Amanita</taxon>
    </lineage>
</organism>
<dbReference type="Gene3D" id="1.25.40.10">
    <property type="entry name" value="Tetratricopeptide repeat domain"/>
    <property type="match status" value="1"/>
</dbReference>
<dbReference type="AlphaFoldDB" id="A0A2A9P1D3"/>
<dbReference type="InterPro" id="IPR011990">
    <property type="entry name" value="TPR-like_helical_dom_sf"/>
</dbReference>
<protein>
    <submittedName>
        <fullName evidence="1">Uncharacterized protein</fullName>
    </submittedName>
</protein>
<accession>A0A2A9P1D3</accession>
<proteinExistence type="predicted"/>
<reference evidence="1 2" key="1">
    <citation type="submission" date="2014-02" db="EMBL/GenBank/DDBJ databases">
        <title>Transposable element dynamics among asymbiotic and ectomycorrhizal Amanita fungi.</title>
        <authorList>
            <consortium name="DOE Joint Genome Institute"/>
            <person name="Hess J."/>
            <person name="Skrede I."/>
            <person name="Wolfe B."/>
            <person name="LaButti K."/>
            <person name="Ohm R.A."/>
            <person name="Grigoriev I.V."/>
            <person name="Pringle A."/>
        </authorList>
    </citation>
    <scope>NUCLEOTIDE SEQUENCE [LARGE SCALE GENOMIC DNA]</scope>
    <source>
        <strain evidence="1 2">SKay4041</strain>
    </source>
</reference>
<gene>
    <name evidence="1" type="ORF">AMATHDRAFT_118062</name>
</gene>
<feature type="non-terminal residue" evidence="1">
    <location>
        <position position="470"/>
    </location>
</feature>
<evidence type="ECO:0000313" key="1">
    <source>
        <dbReference type="EMBL" id="PFH54362.1"/>
    </source>
</evidence>
<evidence type="ECO:0000313" key="2">
    <source>
        <dbReference type="Proteomes" id="UP000242287"/>
    </source>
</evidence>
<feature type="non-terminal residue" evidence="1">
    <location>
        <position position="1"/>
    </location>
</feature>
<dbReference type="EMBL" id="KZ301970">
    <property type="protein sequence ID" value="PFH54362.1"/>
    <property type="molecule type" value="Genomic_DNA"/>
</dbReference>